<dbReference type="EMBL" id="UOEF01000228">
    <property type="protein sequence ID" value="VAV96365.1"/>
    <property type="molecule type" value="Genomic_DNA"/>
</dbReference>
<reference evidence="14" key="1">
    <citation type="submission" date="2018-06" db="EMBL/GenBank/DDBJ databases">
        <authorList>
            <person name="Zhirakovskaya E."/>
        </authorList>
    </citation>
    <scope>NUCLEOTIDE SEQUENCE</scope>
</reference>
<evidence type="ECO:0000256" key="1">
    <source>
        <dbReference type="ARBA" id="ARBA00004651"/>
    </source>
</evidence>
<keyword evidence="3" id="KW-1003">Cell membrane</keyword>
<sequence length="268" mass="28248">MNKPARPASGKSSELMTRVIVGVALVAVTVLTLVLGDHPIGQHALWLLVVLMALGIISEWGELSGRTVNRKLAMYALSVPLAIMSPAAAGPSFLALGMMIGAAMFVAAFDRSIKLATGIFYAGLPALAILYLHGSENGLLMVFWTLALVWATDIGAYFTGRAVGGPKLAPKYSPNKTWAGLIGGVVVSALFSFALHVYFQLTFQMVLLSIPLAILAQMGDLFESQMKRKAGVKDSGTVFPGHGGVMDRLDGLIPVAPVVAAIVLWGSQ</sequence>
<dbReference type="InterPro" id="IPR000374">
    <property type="entry name" value="PC_trans"/>
</dbReference>
<evidence type="ECO:0000256" key="2">
    <source>
        <dbReference type="ARBA" id="ARBA00010185"/>
    </source>
</evidence>
<accession>A0A3B0SNC4</accession>
<organism evidence="14">
    <name type="scientific">hydrothermal vent metagenome</name>
    <dbReference type="NCBI Taxonomy" id="652676"/>
    <lineage>
        <taxon>unclassified sequences</taxon>
        <taxon>metagenomes</taxon>
        <taxon>ecological metagenomes</taxon>
    </lineage>
</organism>
<evidence type="ECO:0000256" key="5">
    <source>
        <dbReference type="ARBA" id="ARBA00022679"/>
    </source>
</evidence>
<feature type="transmembrane region" description="Helical" evidence="13">
    <location>
        <begin position="43"/>
        <end position="61"/>
    </location>
</feature>
<dbReference type="Pfam" id="PF01148">
    <property type="entry name" value="CTP_transf_1"/>
    <property type="match status" value="1"/>
</dbReference>
<keyword evidence="11" id="KW-0594">Phospholipid biosynthesis</keyword>
<dbReference type="AlphaFoldDB" id="A0A3B0SNC4"/>
<evidence type="ECO:0000256" key="13">
    <source>
        <dbReference type="SAM" id="Phobius"/>
    </source>
</evidence>
<name>A0A3B0SNC4_9ZZZZ</name>
<proteinExistence type="inferred from homology"/>
<keyword evidence="4" id="KW-0444">Lipid biosynthesis</keyword>
<protein>
    <submittedName>
        <fullName evidence="14">Phosphatidate cytidylyltransferase</fullName>
        <ecNumber evidence="14">2.7.7.41</ecNumber>
    </submittedName>
</protein>
<dbReference type="PANTHER" id="PTHR46382">
    <property type="entry name" value="PHOSPHATIDATE CYTIDYLYLTRANSFERASE"/>
    <property type="match status" value="1"/>
</dbReference>
<dbReference type="GO" id="GO:0004605">
    <property type="term" value="F:phosphatidate cytidylyltransferase activity"/>
    <property type="evidence" value="ECO:0007669"/>
    <property type="project" value="UniProtKB-EC"/>
</dbReference>
<keyword evidence="7 14" id="KW-0548">Nucleotidyltransferase</keyword>
<comment type="similarity">
    <text evidence="2">Belongs to the CDS family.</text>
</comment>
<keyword evidence="12" id="KW-1208">Phospholipid metabolism</keyword>
<evidence type="ECO:0000256" key="6">
    <source>
        <dbReference type="ARBA" id="ARBA00022692"/>
    </source>
</evidence>
<dbReference type="PANTHER" id="PTHR46382:SF1">
    <property type="entry name" value="PHOSPHATIDATE CYTIDYLYLTRANSFERASE"/>
    <property type="match status" value="1"/>
</dbReference>
<keyword evidence="6 13" id="KW-0812">Transmembrane</keyword>
<dbReference type="GO" id="GO:0005886">
    <property type="term" value="C:plasma membrane"/>
    <property type="evidence" value="ECO:0007669"/>
    <property type="project" value="UniProtKB-SubCell"/>
</dbReference>
<feature type="transmembrane region" description="Helical" evidence="13">
    <location>
        <begin position="115"/>
        <end position="133"/>
    </location>
</feature>
<evidence type="ECO:0000256" key="10">
    <source>
        <dbReference type="ARBA" id="ARBA00023136"/>
    </source>
</evidence>
<gene>
    <name evidence="14" type="ORF">MNBD_ALPHA04-765</name>
</gene>
<feature type="transmembrane region" description="Helical" evidence="13">
    <location>
        <begin position="81"/>
        <end position="108"/>
    </location>
</feature>
<dbReference type="GO" id="GO:0016024">
    <property type="term" value="P:CDP-diacylglycerol biosynthetic process"/>
    <property type="evidence" value="ECO:0007669"/>
    <property type="project" value="TreeGrafter"/>
</dbReference>
<keyword evidence="8 13" id="KW-1133">Transmembrane helix</keyword>
<keyword evidence="10 13" id="KW-0472">Membrane</keyword>
<evidence type="ECO:0000256" key="3">
    <source>
        <dbReference type="ARBA" id="ARBA00022475"/>
    </source>
</evidence>
<feature type="transmembrane region" description="Helical" evidence="13">
    <location>
        <begin position="178"/>
        <end position="199"/>
    </location>
</feature>
<dbReference type="PROSITE" id="PS01315">
    <property type="entry name" value="CDS"/>
    <property type="match status" value="1"/>
</dbReference>
<keyword evidence="5 14" id="KW-0808">Transferase</keyword>
<evidence type="ECO:0000256" key="7">
    <source>
        <dbReference type="ARBA" id="ARBA00022695"/>
    </source>
</evidence>
<dbReference type="EC" id="2.7.7.41" evidence="14"/>
<evidence type="ECO:0000256" key="12">
    <source>
        <dbReference type="ARBA" id="ARBA00023264"/>
    </source>
</evidence>
<comment type="subcellular location">
    <subcellularLocation>
        <location evidence="1">Cell membrane</location>
        <topology evidence="1">Multi-pass membrane protein</topology>
    </subcellularLocation>
</comment>
<feature type="transmembrane region" description="Helical" evidence="13">
    <location>
        <begin position="139"/>
        <end position="158"/>
    </location>
</feature>
<evidence type="ECO:0000313" key="14">
    <source>
        <dbReference type="EMBL" id="VAV96365.1"/>
    </source>
</evidence>
<feature type="transmembrane region" description="Helical" evidence="13">
    <location>
        <begin position="15"/>
        <end position="36"/>
    </location>
</feature>
<evidence type="ECO:0000256" key="8">
    <source>
        <dbReference type="ARBA" id="ARBA00022989"/>
    </source>
</evidence>
<keyword evidence="9" id="KW-0443">Lipid metabolism</keyword>
<evidence type="ECO:0000256" key="9">
    <source>
        <dbReference type="ARBA" id="ARBA00023098"/>
    </source>
</evidence>
<evidence type="ECO:0000256" key="11">
    <source>
        <dbReference type="ARBA" id="ARBA00023209"/>
    </source>
</evidence>
<evidence type="ECO:0000256" key="4">
    <source>
        <dbReference type="ARBA" id="ARBA00022516"/>
    </source>
</evidence>